<organism evidence="3 4">
    <name type="scientific">Candidatus Wallbacteria bacterium HGW-Wallbacteria-1</name>
    <dbReference type="NCBI Taxonomy" id="2013854"/>
    <lineage>
        <taxon>Bacteria</taxon>
        <taxon>Candidatus Walliibacteriota</taxon>
    </lineage>
</organism>
<evidence type="ECO:0000313" key="4">
    <source>
        <dbReference type="Proteomes" id="UP000233256"/>
    </source>
</evidence>
<comment type="caution">
    <text evidence="3">The sequence shown here is derived from an EMBL/GenBank/DDBJ whole genome shotgun (WGS) entry which is preliminary data.</text>
</comment>
<protein>
    <recommendedName>
        <fullName evidence="2">PEGA domain-containing protein</fullName>
    </recommendedName>
</protein>
<gene>
    <name evidence="3" type="ORF">CVV64_05035</name>
</gene>
<evidence type="ECO:0000259" key="2">
    <source>
        <dbReference type="Pfam" id="PF08308"/>
    </source>
</evidence>
<keyword evidence="1" id="KW-0732">Signal</keyword>
<name>A0A2N1PS27_9BACT</name>
<accession>A0A2N1PS27</accession>
<feature type="chain" id="PRO_5014903658" description="PEGA domain-containing protein" evidence="1">
    <location>
        <begin position="24"/>
        <end position="147"/>
    </location>
</feature>
<feature type="domain" description="PEGA" evidence="2">
    <location>
        <begin position="25"/>
        <end position="92"/>
    </location>
</feature>
<dbReference type="EMBL" id="PGXC01000003">
    <property type="protein sequence ID" value="PKK91135.1"/>
    <property type="molecule type" value="Genomic_DNA"/>
</dbReference>
<dbReference type="InterPro" id="IPR013229">
    <property type="entry name" value="PEGA"/>
</dbReference>
<feature type="signal peptide" evidence="1">
    <location>
        <begin position="1"/>
        <end position="23"/>
    </location>
</feature>
<sequence>MRRVFQVLLLGFVIGFFSSVAWADGKIDITSNPVDSKVYVNGNFIGLAPMILTGIPEGMHLVEIKSDRYRDYAKEVFVPEGKTLILNVELHRHKSKEQRRKVRLRNSLLGVALINELASGDSKHHDRRRDVRKSILGAGLLNELLNR</sequence>
<reference evidence="3 4" key="1">
    <citation type="journal article" date="2017" name="ISME J.">
        <title>Potential for microbial H2 and metal transformations associated with novel bacteria and archaea in deep terrestrial subsurface sediments.</title>
        <authorList>
            <person name="Hernsdorf A.W."/>
            <person name="Amano Y."/>
            <person name="Miyakawa K."/>
            <person name="Ise K."/>
            <person name="Suzuki Y."/>
            <person name="Anantharaman K."/>
            <person name="Probst A."/>
            <person name="Burstein D."/>
            <person name="Thomas B.C."/>
            <person name="Banfield J.F."/>
        </authorList>
    </citation>
    <scope>NUCLEOTIDE SEQUENCE [LARGE SCALE GENOMIC DNA]</scope>
    <source>
        <strain evidence="3">HGW-Wallbacteria-1</strain>
    </source>
</reference>
<dbReference type="Proteomes" id="UP000233256">
    <property type="component" value="Unassembled WGS sequence"/>
</dbReference>
<evidence type="ECO:0000256" key="1">
    <source>
        <dbReference type="SAM" id="SignalP"/>
    </source>
</evidence>
<dbReference type="AlphaFoldDB" id="A0A2N1PS27"/>
<proteinExistence type="predicted"/>
<dbReference type="Pfam" id="PF08308">
    <property type="entry name" value="PEGA"/>
    <property type="match status" value="1"/>
</dbReference>
<evidence type="ECO:0000313" key="3">
    <source>
        <dbReference type="EMBL" id="PKK91135.1"/>
    </source>
</evidence>